<proteinExistence type="predicted"/>
<accession>A0A0V0SRF2</accession>
<protein>
    <submittedName>
        <fullName evidence="1">Uncharacterized protein</fullName>
    </submittedName>
</protein>
<evidence type="ECO:0000313" key="2">
    <source>
        <dbReference type="Proteomes" id="UP000055048"/>
    </source>
</evidence>
<dbReference type="EMBL" id="JYDJ01003243">
    <property type="protein sequence ID" value="KRX29488.1"/>
    <property type="molecule type" value="Genomic_DNA"/>
</dbReference>
<gene>
    <name evidence="1" type="ORF">T05_16377</name>
</gene>
<name>A0A0V0SRF2_9BILA</name>
<keyword evidence="2" id="KW-1185">Reference proteome</keyword>
<reference evidence="1 2" key="1">
    <citation type="submission" date="2015-01" db="EMBL/GenBank/DDBJ databases">
        <title>Evolution of Trichinella species and genotypes.</title>
        <authorList>
            <person name="Korhonen P.K."/>
            <person name="Edoardo P."/>
            <person name="Giuseppe L.R."/>
            <person name="Gasser R.B."/>
        </authorList>
    </citation>
    <scope>NUCLEOTIDE SEQUENCE [LARGE SCALE GENOMIC DNA]</scope>
    <source>
        <strain evidence="1">ISS417</strain>
    </source>
</reference>
<evidence type="ECO:0000313" key="1">
    <source>
        <dbReference type="EMBL" id="KRX29488.1"/>
    </source>
</evidence>
<comment type="caution">
    <text evidence="1">The sequence shown here is derived from an EMBL/GenBank/DDBJ whole genome shotgun (WGS) entry which is preliminary data.</text>
</comment>
<sequence length="41" mass="4786">MSVSHQVGPQLLLITPLWHSTLTTTPRRFHQRSLLCIHMTF</sequence>
<organism evidence="1 2">
    <name type="scientific">Trichinella murrelli</name>
    <dbReference type="NCBI Taxonomy" id="144512"/>
    <lineage>
        <taxon>Eukaryota</taxon>
        <taxon>Metazoa</taxon>
        <taxon>Ecdysozoa</taxon>
        <taxon>Nematoda</taxon>
        <taxon>Enoplea</taxon>
        <taxon>Dorylaimia</taxon>
        <taxon>Trichinellida</taxon>
        <taxon>Trichinellidae</taxon>
        <taxon>Trichinella</taxon>
    </lineage>
</organism>
<dbReference type="Proteomes" id="UP000055048">
    <property type="component" value="Unassembled WGS sequence"/>
</dbReference>
<dbReference type="AlphaFoldDB" id="A0A0V0SRF2"/>